<dbReference type="SFLD" id="SFLDS00005">
    <property type="entry name" value="Isoprenoid_Synthase_Type_I"/>
    <property type="match status" value="1"/>
</dbReference>
<dbReference type="InterPro" id="IPR008949">
    <property type="entry name" value="Isoprenoid_synthase_dom_sf"/>
</dbReference>
<dbReference type="Gene3D" id="1.10.600.10">
    <property type="entry name" value="Farnesyl Diphosphate Synthase"/>
    <property type="match status" value="1"/>
</dbReference>
<dbReference type="AlphaFoldDB" id="A0A841BK13"/>
<gene>
    <name evidence="5" type="ORF">F4553_000610</name>
</gene>
<feature type="domain" description="AttH" evidence="4">
    <location>
        <begin position="156"/>
        <end position="238"/>
    </location>
</feature>
<comment type="caution">
    <text evidence="5">The sequence shown here is derived from an EMBL/GenBank/DDBJ whole genome shotgun (WGS) entry which is preliminary data.</text>
</comment>
<feature type="domain" description="AttH" evidence="4">
    <location>
        <begin position="29"/>
        <end position="59"/>
    </location>
</feature>
<evidence type="ECO:0000256" key="2">
    <source>
        <dbReference type="ARBA" id="ARBA00022842"/>
    </source>
</evidence>
<keyword evidence="6" id="KW-1185">Reference proteome</keyword>
<dbReference type="PANTHER" id="PTHR12001">
    <property type="entry name" value="GERANYLGERANYL PYROPHOSPHATE SYNTHASE"/>
    <property type="match status" value="1"/>
</dbReference>
<dbReference type="Proteomes" id="UP000587527">
    <property type="component" value="Unassembled WGS sequence"/>
</dbReference>
<dbReference type="EMBL" id="JACHMN010000001">
    <property type="protein sequence ID" value="MBB5867231.1"/>
    <property type="molecule type" value="Genomic_DNA"/>
</dbReference>
<dbReference type="InterPro" id="IPR033749">
    <property type="entry name" value="Polyprenyl_synt_CS"/>
</dbReference>
<protein>
    <submittedName>
        <fullName evidence="5">Geranylgeranyl pyrophosphate synthase/predicted secreted hydrolase</fullName>
    </submittedName>
</protein>
<name>A0A841BK13_9ACTN</name>
<dbReference type="CDD" id="cd00685">
    <property type="entry name" value="Trans_IPPS_HT"/>
    <property type="match status" value="1"/>
</dbReference>
<keyword evidence="5" id="KW-0378">Hydrolase</keyword>
<dbReference type="GO" id="GO:0008299">
    <property type="term" value="P:isoprenoid biosynthetic process"/>
    <property type="evidence" value="ECO:0007669"/>
    <property type="project" value="InterPro"/>
</dbReference>
<feature type="region of interest" description="Disordered" evidence="3">
    <location>
        <begin position="1"/>
        <end position="20"/>
    </location>
</feature>
<organism evidence="5 6">
    <name type="scientific">Allocatelliglobosispora scoriae</name>
    <dbReference type="NCBI Taxonomy" id="643052"/>
    <lineage>
        <taxon>Bacteria</taxon>
        <taxon>Bacillati</taxon>
        <taxon>Actinomycetota</taxon>
        <taxon>Actinomycetes</taxon>
        <taxon>Micromonosporales</taxon>
        <taxon>Micromonosporaceae</taxon>
        <taxon>Allocatelliglobosispora</taxon>
    </lineage>
</organism>
<evidence type="ECO:0000256" key="1">
    <source>
        <dbReference type="ARBA" id="ARBA00022723"/>
    </source>
</evidence>
<evidence type="ECO:0000313" key="5">
    <source>
        <dbReference type="EMBL" id="MBB5867231.1"/>
    </source>
</evidence>
<dbReference type="RefSeq" id="WP_184831715.1">
    <property type="nucleotide sequence ID" value="NZ_JACHMN010000001.1"/>
</dbReference>
<dbReference type="SUPFAM" id="SSF159245">
    <property type="entry name" value="AttH-like"/>
    <property type="match status" value="1"/>
</dbReference>
<dbReference type="GO" id="GO:0004659">
    <property type="term" value="F:prenyltransferase activity"/>
    <property type="evidence" value="ECO:0007669"/>
    <property type="project" value="InterPro"/>
</dbReference>
<dbReference type="Gene3D" id="2.40.370.10">
    <property type="entry name" value="AttH-like domain"/>
    <property type="match status" value="2"/>
</dbReference>
<evidence type="ECO:0000256" key="3">
    <source>
        <dbReference type="SAM" id="MobiDB-lite"/>
    </source>
</evidence>
<dbReference type="SUPFAM" id="SSF48576">
    <property type="entry name" value="Terpenoid synthases"/>
    <property type="match status" value="1"/>
</dbReference>
<evidence type="ECO:0000259" key="4">
    <source>
        <dbReference type="Pfam" id="PF07143"/>
    </source>
</evidence>
<keyword evidence="2" id="KW-0460">Magnesium</keyword>
<accession>A0A841BK13</accession>
<dbReference type="InterPro" id="IPR010791">
    <property type="entry name" value="AttH_dom"/>
</dbReference>
<dbReference type="PROSITE" id="PS00444">
    <property type="entry name" value="POLYPRENYL_SYNTHASE_2"/>
    <property type="match status" value="1"/>
</dbReference>
<sequence length="762" mass="82030">MTGAHDDWPAAGEPLDLVRHESPHESSGIEWWYLNAHLRDDAGQETTLAAAFFRFAWRDAGTGSIRRGHAVHWTVGSAARSGGTSRAFLDDGAAAGLRESIRTTGSLDPYVRRAMLPLIEDGRVLLPDLPLPGPVRIAEDRLALRYADVASLESAGPGVYDLRLRHGDDPEITLRLHARKQAHRYGDDGIVPGRRGDGADAMFYYSVTRLDVSGAITPAGTAGGRAVTGTAWYDHEFGGPIQAPGSATGGATTAWEWTSIHLDDGRDLSLYDLWNVVGTNRTSAHSSSLFVDSAGDPMRLAAHRLTVDRVWVSTATFNEYPVRWRYEWPGGDILEITAVGDDHEVRSVTAGFSRGYWEGPVTVTGRLGGEPVHGEGFCETKPATRLTSIESFLAQVGKEVRVQVRELYPDQVDADFIASFADVDPDDDRLRSVDTDAAVRSLIAPVRHITDQPGKSWRSFLMFAAIDACGRLDEEHRPLLGACELLHTGSLIIDDVEDASATRRGVPAAHLRYGIAHAVNSGTAAYFAFDHVLRGMTRTDAQTTARVQRLFLGALRAAHTGQALDLADPTGGLDPAAPHADRILATHWLKTGVPAGAFARIGALLGGGTEDQQRALGRLGEAIGVGYQIADDVLDLTGILGRTEGSDIEYLWRAAGDDLKNGKLTYPVAVALARTGAAGKAEILRLLGPDADRADALDRLADIINGCGAVEESLRRAADIIDRAWDTSQAALRDSDIKAMVRAFSWYAVERAAPGSSVREVA</sequence>
<dbReference type="InterPro" id="IPR000092">
    <property type="entry name" value="Polyprenyl_synt"/>
</dbReference>
<dbReference type="Pfam" id="PF17186">
    <property type="entry name" value="Lipocalin_9"/>
    <property type="match status" value="1"/>
</dbReference>
<dbReference type="PANTHER" id="PTHR12001:SF44">
    <property type="entry name" value="GERANYLGERANYL PYROPHOSPHATE SYNTHASE"/>
    <property type="match status" value="1"/>
</dbReference>
<dbReference type="Pfam" id="PF07143">
    <property type="entry name" value="CrtC"/>
    <property type="match status" value="2"/>
</dbReference>
<dbReference type="PROSITE" id="PS00723">
    <property type="entry name" value="POLYPRENYL_SYNTHASE_1"/>
    <property type="match status" value="1"/>
</dbReference>
<reference evidence="5 6" key="1">
    <citation type="submission" date="2020-08" db="EMBL/GenBank/DDBJ databases">
        <title>Sequencing the genomes of 1000 actinobacteria strains.</title>
        <authorList>
            <person name="Klenk H.-P."/>
        </authorList>
    </citation>
    <scope>NUCLEOTIDE SEQUENCE [LARGE SCALE GENOMIC DNA]</scope>
    <source>
        <strain evidence="5 6">DSM 45362</strain>
    </source>
</reference>
<dbReference type="GO" id="GO:0046872">
    <property type="term" value="F:metal ion binding"/>
    <property type="evidence" value="ECO:0007669"/>
    <property type="project" value="UniProtKB-KW"/>
</dbReference>
<evidence type="ECO:0000313" key="6">
    <source>
        <dbReference type="Proteomes" id="UP000587527"/>
    </source>
</evidence>
<dbReference type="GO" id="GO:0016787">
    <property type="term" value="F:hydrolase activity"/>
    <property type="evidence" value="ECO:0007669"/>
    <property type="project" value="UniProtKB-KW"/>
</dbReference>
<proteinExistence type="predicted"/>
<dbReference type="InterPro" id="IPR023374">
    <property type="entry name" value="AttH-like_dom_sf"/>
</dbReference>
<keyword evidence="1" id="KW-0479">Metal-binding</keyword>
<dbReference type="Pfam" id="PF00348">
    <property type="entry name" value="polyprenyl_synt"/>
    <property type="match status" value="1"/>
</dbReference>